<proteinExistence type="predicted"/>
<evidence type="ECO:0000256" key="2">
    <source>
        <dbReference type="SAM" id="Phobius"/>
    </source>
</evidence>
<keyword evidence="2" id="KW-0812">Transmembrane</keyword>
<feature type="compositionally biased region" description="Low complexity" evidence="1">
    <location>
        <begin position="212"/>
        <end position="228"/>
    </location>
</feature>
<keyword evidence="5" id="KW-1185">Reference proteome</keyword>
<dbReference type="Pfam" id="PF13399">
    <property type="entry name" value="LytR_C"/>
    <property type="match status" value="1"/>
</dbReference>
<protein>
    <recommendedName>
        <fullName evidence="3">LytR/CpsA/Psr regulator C-terminal domain-containing protein</fullName>
    </recommendedName>
</protein>
<dbReference type="InterPro" id="IPR027381">
    <property type="entry name" value="LytR/CpsA/Psr_C"/>
</dbReference>
<dbReference type="AlphaFoldDB" id="A0A1Q5PJZ2"/>
<keyword evidence="2" id="KW-0472">Membrane</keyword>
<keyword evidence="2" id="KW-1133">Transmembrane helix</keyword>
<feature type="transmembrane region" description="Helical" evidence="2">
    <location>
        <begin position="21"/>
        <end position="46"/>
    </location>
</feature>
<reference evidence="4 5" key="1">
    <citation type="submission" date="2016-11" db="EMBL/GenBank/DDBJ databases">
        <title>Actinomyces gypaetusis sp. nov. isolated from the vulture Gypaetus barbatus in Qinghai Tibet Plateau China.</title>
        <authorList>
            <person name="Meng X."/>
        </authorList>
    </citation>
    <scope>NUCLEOTIDE SEQUENCE [LARGE SCALE GENOMIC DNA]</scope>
    <source>
        <strain evidence="4 5">VUL4_2</strain>
    </source>
</reference>
<feature type="region of interest" description="Disordered" evidence="1">
    <location>
        <begin position="195"/>
        <end position="228"/>
    </location>
</feature>
<accession>A0A1Q5PJZ2</accession>
<evidence type="ECO:0000259" key="3">
    <source>
        <dbReference type="Pfam" id="PF13399"/>
    </source>
</evidence>
<organism evidence="4 5">
    <name type="scientific">Boudabousia liubingyangii</name>
    <dbReference type="NCBI Taxonomy" id="1921764"/>
    <lineage>
        <taxon>Bacteria</taxon>
        <taxon>Bacillati</taxon>
        <taxon>Actinomycetota</taxon>
        <taxon>Actinomycetes</taxon>
        <taxon>Actinomycetales</taxon>
        <taxon>Actinomycetaceae</taxon>
        <taxon>Boudabousia</taxon>
    </lineage>
</organism>
<dbReference type="STRING" id="1921764.BSR28_05440"/>
<dbReference type="Gene3D" id="3.30.70.2390">
    <property type="match status" value="1"/>
</dbReference>
<gene>
    <name evidence="4" type="ORF">BSR29_06850</name>
</gene>
<feature type="domain" description="LytR/CpsA/Psr regulator C-terminal" evidence="3">
    <location>
        <begin position="81"/>
        <end position="168"/>
    </location>
</feature>
<dbReference type="RefSeq" id="WP_073709569.1">
    <property type="nucleotide sequence ID" value="NZ_MQSU01000003.1"/>
</dbReference>
<sequence length="228" mass="24418">MTKKDLTPREIYRERLARTRSATYLSIIGFLSLVLVISLLITGGLLKAPIDPAFKHKPYEPTYYQAPCIPKGETPAPPSAIKVNVLNATETRGLANTTADALKALGVKVGKVGNSSLTVDNAGKIRASVHAVRQAYSLATLIPGSSVELIPTNFGDPETLELLIGDGYEKVLTAEEYKNLANDRKLQVPEACAPIDPDFVAQENEQLKQKQSPEGTPGTPSPAATPAK</sequence>
<evidence type="ECO:0000256" key="1">
    <source>
        <dbReference type="SAM" id="MobiDB-lite"/>
    </source>
</evidence>
<evidence type="ECO:0000313" key="5">
    <source>
        <dbReference type="Proteomes" id="UP000186785"/>
    </source>
</evidence>
<name>A0A1Q5PJZ2_9ACTO</name>
<comment type="caution">
    <text evidence="4">The sequence shown here is derived from an EMBL/GenBank/DDBJ whole genome shotgun (WGS) entry which is preliminary data.</text>
</comment>
<evidence type="ECO:0000313" key="4">
    <source>
        <dbReference type="EMBL" id="OKL46544.1"/>
    </source>
</evidence>
<dbReference type="EMBL" id="MQSV01000005">
    <property type="protein sequence ID" value="OKL46544.1"/>
    <property type="molecule type" value="Genomic_DNA"/>
</dbReference>
<dbReference type="Proteomes" id="UP000186785">
    <property type="component" value="Unassembled WGS sequence"/>
</dbReference>
<dbReference type="OrthoDB" id="3267444at2"/>